<reference evidence="2" key="2">
    <citation type="journal article" date="2020" name="Nat. Commun.">
        <title>Large-scale genome sequencing of mycorrhizal fungi provides insights into the early evolution of symbiotic traits.</title>
        <authorList>
            <person name="Miyauchi S."/>
            <person name="Kiss E."/>
            <person name="Kuo A."/>
            <person name="Drula E."/>
            <person name="Kohler A."/>
            <person name="Sanchez-Garcia M."/>
            <person name="Morin E."/>
            <person name="Andreopoulos B."/>
            <person name="Barry K.W."/>
            <person name="Bonito G."/>
            <person name="Buee M."/>
            <person name="Carver A."/>
            <person name="Chen C."/>
            <person name="Cichocki N."/>
            <person name="Clum A."/>
            <person name="Culley D."/>
            <person name="Crous P.W."/>
            <person name="Fauchery L."/>
            <person name="Girlanda M."/>
            <person name="Hayes R.D."/>
            <person name="Keri Z."/>
            <person name="LaButti K."/>
            <person name="Lipzen A."/>
            <person name="Lombard V."/>
            <person name="Magnuson J."/>
            <person name="Maillard F."/>
            <person name="Murat C."/>
            <person name="Nolan M."/>
            <person name="Ohm R.A."/>
            <person name="Pangilinan J."/>
            <person name="Pereira M.F."/>
            <person name="Perotto S."/>
            <person name="Peter M."/>
            <person name="Pfister S."/>
            <person name="Riley R."/>
            <person name="Sitrit Y."/>
            <person name="Stielow J.B."/>
            <person name="Szollosi G."/>
            <person name="Zifcakova L."/>
            <person name="Stursova M."/>
            <person name="Spatafora J.W."/>
            <person name="Tedersoo L."/>
            <person name="Vaario L.M."/>
            <person name="Yamada A."/>
            <person name="Yan M."/>
            <person name="Wang P."/>
            <person name="Xu J."/>
            <person name="Bruns T."/>
            <person name="Baldrian P."/>
            <person name="Vilgalys R."/>
            <person name="Dunand C."/>
            <person name="Henrissat B."/>
            <person name="Grigoriev I.V."/>
            <person name="Hibbett D."/>
            <person name="Nagy L.G."/>
            <person name="Martin F.M."/>
        </authorList>
    </citation>
    <scope>NUCLEOTIDE SEQUENCE</scope>
    <source>
        <strain evidence="2">BED1</strain>
    </source>
</reference>
<dbReference type="GO" id="GO:0070007">
    <property type="term" value="F:glutamic-type endopeptidase activity"/>
    <property type="evidence" value="ECO:0007669"/>
    <property type="project" value="InterPro"/>
</dbReference>
<dbReference type="CDD" id="cd13426">
    <property type="entry name" value="Peptidase_G1"/>
    <property type="match status" value="1"/>
</dbReference>
<dbReference type="InterPro" id="IPR038656">
    <property type="entry name" value="Peptidase_G1_sf"/>
</dbReference>
<comment type="caution">
    <text evidence="2">The sequence shown here is derived from an EMBL/GenBank/DDBJ whole genome shotgun (WGS) entry which is preliminary data.</text>
</comment>
<proteinExistence type="predicted"/>
<dbReference type="EMBL" id="WHUW01000014">
    <property type="protein sequence ID" value="KAF8439324.1"/>
    <property type="molecule type" value="Genomic_DNA"/>
</dbReference>
<reference evidence="2" key="1">
    <citation type="submission" date="2019-10" db="EMBL/GenBank/DDBJ databases">
        <authorList>
            <consortium name="DOE Joint Genome Institute"/>
            <person name="Kuo A."/>
            <person name="Miyauchi S."/>
            <person name="Kiss E."/>
            <person name="Drula E."/>
            <person name="Kohler A."/>
            <person name="Sanchez-Garcia M."/>
            <person name="Andreopoulos B."/>
            <person name="Barry K.W."/>
            <person name="Bonito G."/>
            <person name="Buee M."/>
            <person name="Carver A."/>
            <person name="Chen C."/>
            <person name="Cichocki N."/>
            <person name="Clum A."/>
            <person name="Culley D."/>
            <person name="Crous P.W."/>
            <person name="Fauchery L."/>
            <person name="Girlanda M."/>
            <person name="Hayes R."/>
            <person name="Keri Z."/>
            <person name="LaButti K."/>
            <person name="Lipzen A."/>
            <person name="Lombard V."/>
            <person name="Magnuson J."/>
            <person name="Maillard F."/>
            <person name="Morin E."/>
            <person name="Murat C."/>
            <person name="Nolan M."/>
            <person name="Ohm R."/>
            <person name="Pangilinan J."/>
            <person name="Pereira M."/>
            <person name="Perotto S."/>
            <person name="Peter M."/>
            <person name="Riley R."/>
            <person name="Sitrit Y."/>
            <person name="Stielow B."/>
            <person name="Szollosi G."/>
            <person name="Zifcakova L."/>
            <person name="Stursova M."/>
            <person name="Spatafora J.W."/>
            <person name="Tedersoo L."/>
            <person name="Vaario L.-M."/>
            <person name="Yamada A."/>
            <person name="Yan M."/>
            <person name="Wang P."/>
            <person name="Xu J."/>
            <person name="Bruns T."/>
            <person name="Baldrian P."/>
            <person name="Vilgalys R."/>
            <person name="Henrissat B."/>
            <person name="Grigoriev I.V."/>
            <person name="Hibbett D."/>
            <person name="Nagy L.G."/>
            <person name="Martin F.M."/>
        </authorList>
    </citation>
    <scope>NUCLEOTIDE SEQUENCE</scope>
    <source>
        <strain evidence="2">BED1</strain>
    </source>
</reference>
<dbReference type="SUPFAM" id="SSF49899">
    <property type="entry name" value="Concanavalin A-like lectins/glucanases"/>
    <property type="match status" value="1"/>
</dbReference>
<accession>A0AAD4BTY9</accession>
<protein>
    <submittedName>
        <fullName evidence="2">Peptidase A4 family-domain-containing protein</fullName>
    </submittedName>
</protein>
<name>A0AAD4BTY9_BOLED</name>
<keyword evidence="1" id="KW-0732">Signal</keyword>
<organism evidence="2 3">
    <name type="scientific">Boletus edulis BED1</name>
    <dbReference type="NCBI Taxonomy" id="1328754"/>
    <lineage>
        <taxon>Eukaryota</taxon>
        <taxon>Fungi</taxon>
        <taxon>Dikarya</taxon>
        <taxon>Basidiomycota</taxon>
        <taxon>Agaricomycotina</taxon>
        <taxon>Agaricomycetes</taxon>
        <taxon>Agaricomycetidae</taxon>
        <taxon>Boletales</taxon>
        <taxon>Boletineae</taxon>
        <taxon>Boletaceae</taxon>
        <taxon>Boletoideae</taxon>
        <taxon>Boletus</taxon>
    </lineage>
</organism>
<feature type="chain" id="PRO_5042123009" evidence="1">
    <location>
        <begin position="20"/>
        <end position="245"/>
    </location>
</feature>
<sequence length="245" mass="26574">MRLNSTLTFIFLFVSAALSGPLREKDQSWVPNLVKKSTNGASDDINYNPLLAGAYWEETNGTFNFATATFKVPVSSGQDGSYGMMVGIDGITCESWFTAGISCNVIDGRTNQCDVWSEWSDNKLYYSELIAPGDVLRAALNVADGARSGVAILENLTNGQTVLQPYNAPQPLCGRIAMWGVGINQANASIPFDTVTIEDAMAYGPSSPRTYKAAGARKMEFSQENKVVRASVDTEESSIIIKRLQ</sequence>
<evidence type="ECO:0000256" key="1">
    <source>
        <dbReference type="SAM" id="SignalP"/>
    </source>
</evidence>
<dbReference type="PANTHER" id="PTHR37536">
    <property type="entry name" value="PUTATIVE (AFU_ORTHOLOGUE AFUA_3G02970)-RELATED"/>
    <property type="match status" value="1"/>
</dbReference>
<evidence type="ECO:0000313" key="2">
    <source>
        <dbReference type="EMBL" id="KAF8439324.1"/>
    </source>
</evidence>
<dbReference type="Pfam" id="PF01828">
    <property type="entry name" value="Peptidase_A4"/>
    <property type="match status" value="1"/>
</dbReference>
<feature type="signal peptide" evidence="1">
    <location>
        <begin position="1"/>
        <end position="19"/>
    </location>
</feature>
<dbReference type="InterPro" id="IPR000250">
    <property type="entry name" value="Peptidase_G1"/>
</dbReference>
<gene>
    <name evidence="2" type="ORF">L210DRAFT_3646095</name>
</gene>
<evidence type="ECO:0000313" key="3">
    <source>
        <dbReference type="Proteomes" id="UP001194468"/>
    </source>
</evidence>
<keyword evidence="3" id="KW-1185">Reference proteome</keyword>
<dbReference type="Proteomes" id="UP001194468">
    <property type="component" value="Unassembled WGS sequence"/>
</dbReference>
<dbReference type="Gene3D" id="2.60.120.700">
    <property type="entry name" value="Peptidase G1"/>
    <property type="match status" value="1"/>
</dbReference>
<dbReference type="InterPro" id="IPR013320">
    <property type="entry name" value="ConA-like_dom_sf"/>
</dbReference>
<dbReference type="AlphaFoldDB" id="A0AAD4BTY9"/>
<dbReference type="GO" id="GO:0006508">
    <property type="term" value="P:proteolysis"/>
    <property type="evidence" value="ECO:0007669"/>
    <property type="project" value="InterPro"/>
</dbReference>
<dbReference type="PANTHER" id="PTHR37536:SF1">
    <property type="entry name" value="ASPERGILLOPEPSIN, PUTAITVE (AFU_ORTHOLOGUE AFUA_7G01200)"/>
    <property type="match status" value="1"/>
</dbReference>